<evidence type="ECO:0000313" key="2">
    <source>
        <dbReference type="EMBL" id="OLL25305.1"/>
    </source>
</evidence>
<name>A0A1U7LRL1_NEOID</name>
<keyword evidence="1" id="KW-0472">Membrane</keyword>
<feature type="transmembrane region" description="Helical" evidence="1">
    <location>
        <begin position="50"/>
        <end position="68"/>
    </location>
</feature>
<evidence type="ECO:0000256" key="1">
    <source>
        <dbReference type="SAM" id="Phobius"/>
    </source>
</evidence>
<dbReference type="EMBL" id="LXFE01000444">
    <property type="protein sequence ID" value="OLL25305.1"/>
    <property type="molecule type" value="Genomic_DNA"/>
</dbReference>
<proteinExistence type="predicted"/>
<dbReference type="Proteomes" id="UP000186594">
    <property type="component" value="Unassembled WGS sequence"/>
</dbReference>
<feature type="transmembrane region" description="Helical" evidence="1">
    <location>
        <begin position="21"/>
        <end position="44"/>
    </location>
</feature>
<keyword evidence="1" id="KW-0812">Transmembrane</keyword>
<sequence length="109" mass="11925">MLTKMPLNFENFQTTRSVLEYLMEANVVACGAGIYALVFTIYGYLALECMALYGGGVAFKAYSAVFAITSAQRTRTLKAVEESLLVASALSDQSLSETKVEKYSLKQDV</sequence>
<organism evidence="2 3">
    <name type="scientific">Neolecta irregularis (strain DAH-3)</name>
    <dbReference type="NCBI Taxonomy" id="1198029"/>
    <lineage>
        <taxon>Eukaryota</taxon>
        <taxon>Fungi</taxon>
        <taxon>Dikarya</taxon>
        <taxon>Ascomycota</taxon>
        <taxon>Taphrinomycotina</taxon>
        <taxon>Neolectales</taxon>
        <taxon>Neolectaceae</taxon>
        <taxon>Neolecta</taxon>
    </lineage>
</organism>
<gene>
    <name evidence="2" type="ORF">NEOLI_003423</name>
</gene>
<dbReference type="AlphaFoldDB" id="A0A1U7LRL1"/>
<evidence type="ECO:0000313" key="3">
    <source>
        <dbReference type="Proteomes" id="UP000186594"/>
    </source>
</evidence>
<comment type="caution">
    <text evidence="2">The sequence shown here is derived from an EMBL/GenBank/DDBJ whole genome shotgun (WGS) entry which is preliminary data.</text>
</comment>
<reference evidence="2 3" key="1">
    <citation type="submission" date="2016-04" db="EMBL/GenBank/DDBJ databases">
        <title>Evolutionary innovation and constraint leading to complex multicellularity in the Ascomycota.</title>
        <authorList>
            <person name="Cisse O."/>
            <person name="Nguyen A."/>
            <person name="Hewitt D.A."/>
            <person name="Jedd G."/>
            <person name="Stajich J.E."/>
        </authorList>
    </citation>
    <scope>NUCLEOTIDE SEQUENCE [LARGE SCALE GENOMIC DNA]</scope>
    <source>
        <strain evidence="2 3">DAH-3</strain>
    </source>
</reference>
<protein>
    <submittedName>
        <fullName evidence="2">Uncharacterized protein</fullName>
    </submittedName>
</protein>
<accession>A0A1U7LRL1</accession>
<keyword evidence="3" id="KW-1185">Reference proteome</keyword>
<keyword evidence="1" id="KW-1133">Transmembrane helix</keyword>